<dbReference type="RefSeq" id="WP_259095556.1">
    <property type="nucleotide sequence ID" value="NZ_BAAAZC010000054.1"/>
</dbReference>
<gene>
    <name evidence="2" type="ORF">GCM10022210_56020</name>
</gene>
<feature type="coiled-coil region" evidence="1">
    <location>
        <begin position="245"/>
        <end position="315"/>
    </location>
</feature>
<reference evidence="3" key="1">
    <citation type="journal article" date="2019" name="Int. J. Syst. Evol. Microbiol.">
        <title>The Global Catalogue of Microorganisms (GCM) 10K type strain sequencing project: providing services to taxonomists for standard genome sequencing and annotation.</title>
        <authorList>
            <consortium name="The Broad Institute Genomics Platform"/>
            <consortium name="The Broad Institute Genome Sequencing Center for Infectious Disease"/>
            <person name="Wu L."/>
            <person name="Ma J."/>
        </authorList>
    </citation>
    <scope>NUCLEOTIDE SEQUENCE [LARGE SCALE GENOMIC DNA]</scope>
    <source>
        <strain evidence="3">JCM 16601</strain>
    </source>
</reference>
<dbReference type="Proteomes" id="UP001500742">
    <property type="component" value="Unassembled WGS sequence"/>
</dbReference>
<evidence type="ECO:0000313" key="3">
    <source>
        <dbReference type="Proteomes" id="UP001500742"/>
    </source>
</evidence>
<organism evidence="2 3">
    <name type="scientific">Mucilaginibacter dorajii</name>
    <dbReference type="NCBI Taxonomy" id="692994"/>
    <lineage>
        <taxon>Bacteria</taxon>
        <taxon>Pseudomonadati</taxon>
        <taxon>Bacteroidota</taxon>
        <taxon>Sphingobacteriia</taxon>
        <taxon>Sphingobacteriales</taxon>
        <taxon>Sphingobacteriaceae</taxon>
        <taxon>Mucilaginibacter</taxon>
    </lineage>
</organism>
<sequence length="896" mass="98976">MSTQNNNSGITDDEIKRAKDYADALDKLKASISGVNSKLPEFSDGLQAGLKALGEKLPDVIDSITKLNAQNKELAASGQKPVSILSQLASSMFSWNSLISVGVTLLATYSGAIISWVSELIKGETRLTALGKVMKDTKIIMEAVNQSRSQGLQNAQPELAHLKLLYNATQNQNLASKERKKALDEIRDLYPDYFKGISNETILNGNATKQYNDLTNAIIAASRARAAEEIMTKNQVRQLGNDDKLTGLAAKLKQYEAQLKIAQKENEDVVSHPVIGGSSFAPGSDSREQAAYSKLSEIQDRRNELKKTVADITTDSKLLDGQNKALIKSVSDYTEKYGIKVITGLKTTESVRQQSLKTGNKDTTDYLSEAEKIRKDSLTRQLKTTFDAYGTEALAENKRYKQEVEGLNTLFDKKHISAEEYNKVNLQLESEHRNNLSQIIEKYNREDKVKAEQAQQELIALQNKGMAEGAEKQKNILIQQKNENLQLIQKSDDEIISQQQKLKIQMALAVAAGYQNDIVDLKKQLEAKENLLTINKDKRVEIEKQTQVELAKIDAESVKNEKLKKDQQAINQDQANVDGADSPSAKLAAEKQLIWDKAQYEIDTAEGNSVKIKEIETKRNKDIAALDKQNQKQRAEQAIQITQQVASAAFSLISNSIKSASEAKIKGLENDKARELSNTNLTKTQKTAIEAKYKKKENDEKIKAFKAEQKIQIAQAVINGAIAITKTLATTGMPFAIPLIAADVAMTAIQIATIASQKPPQFARGGRFVSDGRGALLPGYSRTDNTNAYLRSGEAVVVSEAMRNPWARNLVSAINVAHGGRDFSMRNPGNGYAIGGIYTDGGNTNRYYNQPVNDVKELANTIAYQMINNFPPIYVDVKDVNNQQNILAQTVDRVNL</sequence>
<evidence type="ECO:0000313" key="2">
    <source>
        <dbReference type="EMBL" id="GAA3994606.1"/>
    </source>
</evidence>
<protein>
    <submittedName>
        <fullName evidence="2">Uncharacterized protein</fullName>
    </submittedName>
</protein>
<proteinExistence type="predicted"/>
<name>A0ABP7R9W3_9SPHI</name>
<keyword evidence="1" id="KW-0175">Coiled coil</keyword>
<evidence type="ECO:0000256" key="1">
    <source>
        <dbReference type="SAM" id="Coils"/>
    </source>
</evidence>
<keyword evidence="3" id="KW-1185">Reference proteome</keyword>
<comment type="caution">
    <text evidence="2">The sequence shown here is derived from an EMBL/GenBank/DDBJ whole genome shotgun (WGS) entry which is preliminary data.</text>
</comment>
<dbReference type="EMBL" id="BAAAZC010000054">
    <property type="protein sequence ID" value="GAA3994606.1"/>
    <property type="molecule type" value="Genomic_DNA"/>
</dbReference>
<accession>A0ABP7R9W3</accession>
<feature type="coiled-coil region" evidence="1">
    <location>
        <begin position="426"/>
        <end position="464"/>
    </location>
</feature>